<keyword evidence="6" id="KW-0378">Hydrolase</keyword>
<comment type="caution">
    <text evidence="17">The sequence shown here is derived from an EMBL/GenBank/DDBJ whole genome shotgun (WGS) entry which is preliminary data.</text>
</comment>
<accession>A0AAD5VI87</accession>
<dbReference type="GO" id="GO:0032574">
    <property type="term" value="F:5'-3' RNA helicase activity"/>
    <property type="evidence" value="ECO:0007669"/>
    <property type="project" value="InterPro"/>
</dbReference>
<evidence type="ECO:0000256" key="4">
    <source>
        <dbReference type="ARBA" id="ARBA00022490"/>
    </source>
</evidence>
<dbReference type="InterPro" id="IPR027417">
    <property type="entry name" value="P-loop_NTPase"/>
</dbReference>
<evidence type="ECO:0000313" key="17">
    <source>
        <dbReference type="EMBL" id="KAJ3553464.1"/>
    </source>
</evidence>
<dbReference type="Pfam" id="PF13086">
    <property type="entry name" value="AAA_11"/>
    <property type="match status" value="2"/>
</dbReference>
<dbReference type="EC" id="3.6.4.13" evidence="3"/>
<dbReference type="EMBL" id="JANIEX010001910">
    <property type="protein sequence ID" value="KAJ3553464.1"/>
    <property type="molecule type" value="Genomic_DNA"/>
</dbReference>
<dbReference type="Proteomes" id="UP001213000">
    <property type="component" value="Unassembled WGS sequence"/>
</dbReference>
<dbReference type="GO" id="GO:0031047">
    <property type="term" value="P:regulatory ncRNA-mediated gene silencing"/>
    <property type="evidence" value="ECO:0007669"/>
    <property type="project" value="UniProtKB-KW"/>
</dbReference>
<dbReference type="GO" id="GO:0003723">
    <property type="term" value="F:RNA binding"/>
    <property type="evidence" value="ECO:0007669"/>
    <property type="project" value="InterPro"/>
</dbReference>
<dbReference type="CDD" id="cd18038">
    <property type="entry name" value="DEXXQc_Helz-like"/>
    <property type="match status" value="1"/>
</dbReference>
<dbReference type="Gene3D" id="3.40.50.300">
    <property type="entry name" value="P-loop containing nucleotide triphosphate hydrolases"/>
    <property type="match status" value="2"/>
</dbReference>
<organism evidence="17 18">
    <name type="scientific">Leucocoprinus birnbaumii</name>
    <dbReference type="NCBI Taxonomy" id="56174"/>
    <lineage>
        <taxon>Eukaryota</taxon>
        <taxon>Fungi</taxon>
        <taxon>Dikarya</taxon>
        <taxon>Basidiomycota</taxon>
        <taxon>Agaricomycotina</taxon>
        <taxon>Agaricomycetes</taxon>
        <taxon>Agaricomycetidae</taxon>
        <taxon>Agaricales</taxon>
        <taxon>Agaricineae</taxon>
        <taxon>Agaricaceae</taxon>
        <taxon>Leucocoprinus</taxon>
    </lineage>
</organism>
<dbReference type="InterPro" id="IPR049080">
    <property type="entry name" value="MOV-10-like_beta-barrel"/>
</dbReference>
<reference evidence="17" key="1">
    <citation type="submission" date="2022-07" db="EMBL/GenBank/DDBJ databases">
        <title>Genome Sequence of Leucocoprinus birnbaumii.</title>
        <authorList>
            <person name="Buettner E."/>
        </authorList>
    </citation>
    <scope>NUCLEOTIDE SEQUENCE</scope>
    <source>
        <strain evidence="17">VT141</strain>
    </source>
</reference>
<dbReference type="AlphaFoldDB" id="A0AAD5VI87"/>
<keyword evidence="5" id="KW-0547">Nucleotide-binding</keyword>
<evidence type="ECO:0000256" key="8">
    <source>
        <dbReference type="ARBA" id="ARBA00022840"/>
    </source>
</evidence>
<dbReference type="InterPro" id="IPR049079">
    <property type="entry name" value="Mov-10_helical"/>
</dbReference>
<dbReference type="GO" id="GO:0016787">
    <property type="term" value="F:hydrolase activity"/>
    <property type="evidence" value="ECO:0007669"/>
    <property type="project" value="UniProtKB-KW"/>
</dbReference>
<comment type="catalytic activity">
    <reaction evidence="10">
        <text>ATP + H2O = ADP + phosphate + H(+)</text>
        <dbReference type="Rhea" id="RHEA:13065"/>
        <dbReference type="ChEBI" id="CHEBI:15377"/>
        <dbReference type="ChEBI" id="CHEBI:15378"/>
        <dbReference type="ChEBI" id="CHEBI:30616"/>
        <dbReference type="ChEBI" id="CHEBI:43474"/>
        <dbReference type="ChEBI" id="CHEBI:456216"/>
        <dbReference type="EC" id="3.6.4.13"/>
    </reaction>
</comment>
<proteinExistence type="inferred from homology"/>
<evidence type="ECO:0000259" key="13">
    <source>
        <dbReference type="Pfam" id="PF13086"/>
    </source>
</evidence>
<feature type="domain" description="DNA2/NAM7 helicase helicase" evidence="13">
    <location>
        <begin position="738"/>
        <end position="808"/>
    </location>
</feature>
<feature type="region of interest" description="Disordered" evidence="11">
    <location>
        <begin position="388"/>
        <end position="411"/>
    </location>
</feature>
<evidence type="ECO:0000259" key="15">
    <source>
        <dbReference type="Pfam" id="PF21634"/>
    </source>
</evidence>
<feature type="transmembrane region" description="Helical" evidence="12">
    <location>
        <begin position="126"/>
        <end position="146"/>
    </location>
</feature>
<evidence type="ECO:0000256" key="10">
    <source>
        <dbReference type="ARBA" id="ARBA00047984"/>
    </source>
</evidence>
<dbReference type="CDD" id="cd18808">
    <property type="entry name" value="SF1_C_Upf1"/>
    <property type="match status" value="1"/>
</dbReference>
<evidence type="ECO:0000256" key="6">
    <source>
        <dbReference type="ARBA" id="ARBA00022801"/>
    </source>
</evidence>
<dbReference type="GO" id="GO:0005737">
    <property type="term" value="C:cytoplasm"/>
    <property type="evidence" value="ECO:0007669"/>
    <property type="project" value="UniProtKB-SubCell"/>
</dbReference>
<keyword evidence="9" id="KW-0943">RNA-mediated gene silencing</keyword>
<keyword evidence="12" id="KW-0812">Transmembrane</keyword>
<evidence type="ECO:0000313" key="18">
    <source>
        <dbReference type="Proteomes" id="UP001213000"/>
    </source>
</evidence>
<dbReference type="SUPFAM" id="SSF52540">
    <property type="entry name" value="P-loop containing nucleoside triphosphate hydrolases"/>
    <property type="match status" value="1"/>
</dbReference>
<feature type="domain" description="Helicase MOV-10 helical" evidence="16">
    <location>
        <begin position="430"/>
        <end position="484"/>
    </location>
</feature>
<feature type="domain" description="DNA2/NAM7 helicase-like C-terminal" evidence="14">
    <location>
        <begin position="846"/>
        <end position="1029"/>
    </location>
</feature>
<evidence type="ECO:0000256" key="12">
    <source>
        <dbReference type="SAM" id="Phobius"/>
    </source>
</evidence>
<evidence type="ECO:0000256" key="9">
    <source>
        <dbReference type="ARBA" id="ARBA00023158"/>
    </source>
</evidence>
<comment type="subcellular location">
    <subcellularLocation>
        <location evidence="1">Cytoplasm</location>
    </subcellularLocation>
</comment>
<comment type="similarity">
    <text evidence="2">Belongs to the DNA2/NAM7 helicase family. SDE3 subfamily.</text>
</comment>
<sequence length="1044" mass="118021">MSLSIEDDHRLFENVFNDPYLGHRTISLAIQRFITTTPAFRCVPKHSSSLDYYIARVIDETRAPKIVPYAALYILISISRSCACVRSTPAITDSPTLLGQSYRCSPTLHRVSQALTRNRLSRFRKLFWVGHHFFVGAFLVALRTYLGTYYNKVNMTMMSDITGFAVDELEGIEAKIIDAMDSEIGFVVDKMVRERRFITLRGAECPMATPPPSSQAPGDFQQEIKRCPTCRKYIFATQYDLHISHHTQQQRMREIQETVHDNEQDKRGIEVNWKKGIDFTIVQPDTIVEVEVEVTNRTTDIVALQSCRIGGRGQSEPDRFFTARLKGRSKLMFPNSKPRTVRIRFAASDVGRYENTLELVFVELTPRNVFLITRKVFATVGDPELHDHIRPEEPYTRDRGPAINLTGRILPGSRPPQWTKTHWAEKLPKYDVPPYVIEAAFGKNAGNAVQNVRRLMPQTLNIQTYGEWFQYLLYVEEEQMRQDLQAYAMTDVEIHADYPRYTLEVKGLAEGRPSVLVGDFILVSRTGEGEDGTERNWYEGRVHKVFLDRVSLRFGDKFNVYRGTRFDVQFVFNRISYRRMYHILKNSFDPKRLLFPGPEHLNGMGLPTVSQREKLVICNRQLEGDDEQLGAIAAILHMPPGSVPFIVFGPPGTGKTVTLVEAIEQILRASPDSKILACAPNNSAADLIAQKLVHLGPSDLFRLNSITRNVEEFPKTLKRFALINDNTVFAVPPPEDLAKYRVVVSTCLSGGIPASLGLKRGHFSHIFIDEAGQGKEPEVMVPIKSIAGKDTNVVLAGDNQQLGPIVHSSTARVLGLRQSYLARLMTLDIYSVESGRTGPGGRGVTIVKLVKNFRSHPSILQFPNERFYKSELQSCGDFAMVRSLENCEELPKRGFPIIFHGVVGKDDREKKSPSFFNIDEAILVKKYCESLIGNRKSGIRAEHIGVITPYFAQRCKVKNLLERNPKLEGVTVGSVEAFQGQERRIIIISTVRSNEHYVTSDMRRSLGFVADARRFNVAITRAQAMLIISATRSFTHSIHYGALS</sequence>
<feature type="domain" description="DNA2/NAM7 helicase helicase" evidence="13">
    <location>
        <begin position="625"/>
        <end position="694"/>
    </location>
</feature>
<keyword evidence="12" id="KW-0472">Membrane</keyword>
<evidence type="ECO:0000256" key="11">
    <source>
        <dbReference type="SAM" id="MobiDB-lite"/>
    </source>
</evidence>
<evidence type="ECO:0000259" key="16">
    <source>
        <dbReference type="Pfam" id="PF21635"/>
    </source>
</evidence>
<dbReference type="GO" id="GO:0005524">
    <property type="term" value="F:ATP binding"/>
    <property type="evidence" value="ECO:0007669"/>
    <property type="project" value="UniProtKB-KW"/>
</dbReference>
<dbReference type="Pfam" id="PF21634">
    <property type="entry name" value="MOV-10_beta-barrel"/>
    <property type="match status" value="1"/>
</dbReference>
<gene>
    <name evidence="17" type="ORF">NP233_g12636</name>
</gene>
<protein>
    <recommendedName>
        <fullName evidence="3">RNA helicase</fullName>
        <ecNumber evidence="3">3.6.4.13</ecNumber>
    </recommendedName>
</protein>
<name>A0AAD5VI87_9AGAR</name>
<dbReference type="InterPro" id="IPR041677">
    <property type="entry name" value="DNA2/NAM7_AAA_11"/>
</dbReference>
<evidence type="ECO:0000256" key="5">
    <source>
        <dbReference type="ARBA" id="ARBA00022741"/>
    </source>
</evidence>
<keyword evidence="18" id="KW-1185">Reference proteome</keyword>
<evidence type="ECO:0000256" key="2">
    <source>
        <dbReference type="ARBA" id="ARBA00005601"/>
    </source>
</evidence>
<keyword evidence="7" id="KW-0347">Helicase</keyword>
<dbReference type="InterPro" id="IPR041679">
    <property type="entry name" value="DNA2/NAM7-like_C"/>
</dbReference>
<keyword evidence="8" id="KW-0067">ATP-binding</keyword>
<dbReference type="InterPro" id="IPR047187">
    <property type="entry name" value="SF1_C_Upf1"/>
</dbReference>
<feature type="domain" description="Helicase MOV-10-like beta-barrel" evidence="15">
    <location>
        <begin position="494"/>
        <end position="570"/>
    </location>
</feature>
<keyword evidence="4" id="KW-0963">Cytoplasm</keyword>
<dbReference type="Pfam" id="PF13087">
    <property type="entry name" value="AAA_12"/>
    <property type="match status" value="1"/>
</dbReference>
<dbReference type="Pfam" id="PF21635">
    <property type="entry name" value="Mov-10_helical"/>
    <property type="match status" value="1"/>
</dbReference>
<dbReference type="PANTHER" id="PTHR45418:SF1">
    <property type="entry name" value="CANCER_TESTIS ANTIGEN 55"/>
    <property type="match status" value="1"/>
</dbReference>
<evidence type="ECO:0000259" key="14">
    <source>
        <dbReference type="Pfam" id="PF13087"/>
    </source>
</evidence>
<keyword evidence="12" id="KW-1133">Transmembrane helix</keyword>
<dbReference type="InterPro" id="IPR026122">
    <property type="entry name" value="MOV-10/SDE3_DEXXQ/H-box"/>
</dbReference>
<evidence type="ECO:0000256" key="7">
    <source>
        <dbReference type="ARBA" id="ARBA00022806"/>
    </source>
</evidence>
<dbReference type="PANTHER" id="PTHR45418">
    <property type="entry name" value="CANCER/TESTIS ANTIGEN 55"/>
    <property type="match status" value="1"/>
</dbReference>
<feature type="compositionally biased region" description="Basic and acidic residues" evidence="11">
    <location>
        <begin position="388"/>
        <end position="400"/>
    </location>
</feature>
<evidence type="ECO:0000256" key="1">
    <source>
        <dbReference type="ARBA" id="ARBA00004496"/>
    </source>
</evidence>
<evidence type="ECO:0000256" key="3">
    <source>
        <dbReference type="ARBA" id="ARBA00012552"/>
    </source>
</evidence>